<dbReference type="EMBL" id="CAJVCH010515733">
    <property type="protein sequence ID" value="CAG7821576.1"/>
    <property type="molecule type" value="Genomic_DNA"/>
</dbReference>
<evidence type="ECO:0000313" key="1">
    <source>
        <dbReference type="EMBL" id="CAG7821576.1"/>
    </source>
</evidence>
<keyword evidence="2" id="KW-1185">Reference proteome</keyword>
<accession>A0A8J2PAZ7</accession>
<dbReference type="OrthoDB" id="8250698at2759"/>
<dbReference type="Proteomes" id="UP000708208">
    <property type="component" value="Unassembled WGS sequence"/>
</dbReference>
<sequence length="142" mass="15899">NQQGLTQNYKSAAIMAFRPTKSFVETLLSTEITTFELGAGCNDNDNVAGSLKSLVAISKKTGEKIHTVLKTFPPQDSPHYEYIKEGGIFRIETDVYLKLFPALEAFVELRSSSVSYKPPIPKLIAKFHDDQNDFICLEDIRP</sequence>
<feature type="non-terminal residue" evidence="1">
    <location>
        <position position="1"/>
    </location>
</feature>
<dbReference type="InterPro" id="IPR004119">
    <property type="entry name" value="EcKL"/>
</dbReference>
<organism evidence="1 2">
    <name type="scientific">Allacma fusca</name>
    <dbReference type="NCBI Taxonomy" id="39272"/>
    <lineage>
        <taxon>Eukaryota</taxon>
        <taxon>Metazoa</taxon>
        <taxon>Ecdysozoa</taxon>
        <taxon>Arthropoda</taxon>
        <taxon>Hexapoda</taxon>
        <taxon>Collembola</taxon>
        <taxon>Symphypleona</taxon>
        <taxon>Sminthuridae</taxon>
        <taxon>Allacma</taxon>
    </lineage>
</organism>
<protein>
    <submittedName>
        <fullName evidence="1">Uncharacterized protein</fullName>
    </submittedName>
</protein>
<name>A0A8J2PAZ7_9HEXA</name>
<comment type="caution">
    <text evidence="1">The sequence shown here is derived from an EMBL/GenBank/DDBJ whole genome shotgun (WGS) entry which is preliminary data.</text>
</comment>
<evidence type="ECO:0000313" key="2">
    <source>
        <dbReference type="Proteomes" id="UP000708208"/>
    </source>
</evidence>
<dbReference type="AlphaFoldDB" id="A0A8J2PAZ7"/>
<dbReference type="Pfam" id="PF02958">
    <property type="entry name" value="EcKL"/>
    <property type="match status" value="1"/>
</dbReference>
<gene>
    <name evidence="1" type="ORF">AFUS01_LOCUS31907</name>
</gene>
<feature type="non-terminal residue" evidence="1">
    <location>
        <position position="142"/>
    </location>
</feature>
<proteinExistence type="predicted"/>
<reference evidence="1" key="1">
    <citation type="submission" date="2021-06" db="EMBL/GenBank/DDBJ databases">
        <authorList>
            <person name="Hodson N. C."/>
            <person name="Mongue J. A."/>
            <person name="Jaron S. K."/>
        </authorList>
    </citation>
    <scope>NUCLEOTIDE SEQUENCE</scope>
</reference>